<sequence>MNSTTPRAVGPAENRATGTPPSSSAVVRPPGVARPMATARRAACRANFDGVTEIRAVGFDLDGTLFDHRGAASTAVDAFLSSLGAHPSAAARELWFAAEEAEFERWRSGLITFQEQRRRRLLAVLPQLGVAIDEAPHRLDLLFVDYLSAYRAAWQAFPDVLDVLASLRSKGVRLGILTNGSAEQQWDKLQATGIHESVDVICISEEIGAQKPSREAFETLAQRLEVAPAECLFIGDDPRHDLAGARAAGMHAALIERYREGSGGLAGIVHSALAG</sequence>
<dbReference type="GO" id="GO:0044281">
    <property type="term" value="P:small molecule metabolic process"/>
    <property type="evidence" value="ECO:0007669"/>
    <property type="project" value="UniProtKB-ARBA"/>
</dbReference>
<dbReference type="Gene3D" id="1.20.120.1600">
    <property type="match status" value="1"/>
</dbReference>
<dbReference type="GO" id="GO:0016787">
    <property type="term" value="F:hydrolase activity"/>
    <property type="evidence" value="ECO:0007669"/>
    <property type="project" value="UniProtKB-KW"/>
</dbReference>
<dbReference type="PANTHER" id="PTHR46470:SF4">
    <property type="entry name" value="5-AMINO-6-(5-PHOSPHO-D-RIBITYLAMINO)URACIL PHOSPHATASE YIGB"/>
    <property type="match status" value="1"/>
</dbReference>
<dbReference type="SUPFAM" id="SSF56784">
    <property type="entry name" value="HAD-like"/>
    <property type="match status" value="1"/>
</dbReference>
<dbReference type="PANTHER" id="PTHR46470">
    <property type="entry name" value="N-ACYLNEURAMINATE-9-PHOSPHATASE"/>
    <property type="match status" value="1"/>
</dbReference>
<gene>
    <name evidence="5" type="ORF">F6B40_12635</name>
</gene>
<evidence type="ECO:0000256" key="4">
    <source>
        <dbReference type="SAM" id="MobiDB-lite"/>
    </source>
</evidence>
<proteinExistence type="predicted"/>
<comment type="cofactor">
    <cofactor evidence="1">
        <name>Mg(2+)</name>
        <dbReference type="ChEBI" id="CHEBI:18420"/>
    </cofactor>
</comment>
<dbReference type="InterPro" id="IPR036412">
    <property type="entry name" value="HAD-like_sf"/>
</dbReference>
<dbReference type="SFLD" id="SFLDS00003">
    <property type="entry name" value="Haloacid_Dehalogenase"/>
    <property type="match status" value="1"/>
</dbReference>
<feature type="compositionally biased region" description="Polar residues" evidence="4">
    <location>
        <begin position="16"/>
        <end position="25"/>
    </location>
</feature>
<evidence type="ECO:0000256" key="2">
    <source>
        <dbReference type="ARBA" id="ARBA00022801"/>
    </source>
</evidence>
<dbReference type="NCBIfam" id="TIGR01509">
    <property type="entry name" value="HAD-SF-IA-v3"/>
    <property type="match status" value="1"/>
</dbReference>
<reference evidence="6" key="1">
    <citation type="submission" date="2019-09" db="EMBL/GenBank/DDBJ databases">
        <title>Mumia zhuanghuii sp. nov. isolated from the intestinal contents of plateau pika (Ochotona curzoniae) in the Qinghai-Tibet plateau of China.</title>
        <authorList>
            <person name="Tian Z."/>
        </authorList>
    </citation>
    <scope>NUCLEOTIDE SEQUENCE [LARGE SCALE GENOMIC DNA]</scope>
    <source>
        <strain evidence="6">L-033</strain>
    </source>
</reference>
<dbReference type="EMBL" id="VYUY01000018">
    <property type="protein sequence ID" value="KAA9131145.1"/>
    <property type="molecule type" value="Genomic_DNA"/>
</dbReference>
<dbReference type="AlphaFoldDB" id="A0A5N0T7X1"/>
<name>A0A5N0T7X1_9MICO</name>
<evidence type="ECO:0000256" key="3">
    <source>
        <dbReference type="ARBA" id="ARBA00022842"/>
    </source>
</evidence>
<dbReference type="NCBIfam" id="TIGR01549">
    <property type="entry name" value="HAD-SF-IA-v1"/>
    <property type="match status" value="1"/>
</dbReference>
<dbReference type="Proteomes" id="UP000326838">
    <property type="component" value="Unassembled WGS sequence"/>
</dbReference>
<feature type="region of interest" description="Disordered" evidence="4">
    <location>
        <begin position="1"/>
        <end position="30"/>
    </location>
</feature>
<dbReference type="Gene3D" id="3.40.50.1000">
    <property type="entry name" value="HAD superfamily/HAD-like"/>
    <property type="match status" value="1"/>
</dbReference>
<dbReference type="InterPro" id="IPR006439">
    <property type="entry name" value="HAD-SF_hydro_IA"/>
</dbReference>
<dbReference type="InterPro" id="IPR006549">
    <property type="entry name" value="HAD-SF_hydro_IIIA"/>
</dbReference>
<organism evidence="5 6">
    <name type="scientific">Microbacterium caowuchunii</name>
    <dbReference type="NCBI Taxonomy" id="2614638"/>
    <lineage>
        <taxon>Bacteria</taxon>
        <taxon>Bacillati</taxon>
        <taxon>Actinomycetota</taxon>
        <taxon>Actinomycetes</taxon>
        <taxon>Micrococcales</taxon>
        <taxon>Microbacteriaceae</taxon>
        <taxon>Microbacterium</taxon>
    </lineage>
</organism>
<dbReference type="InterPro" id="IPR023214">
    <property type="entry name" value="HAD_sf"/>
</dbReference>
<keyword evidence="3" id="KW-0460">Magnesium</keyword>
<dbReference type="SFLD" id="SFLDG01129">
    <property type="entry name" value="C1.5:_HAD__Beta-PGM__Phosphata"/>
    <property type="match status" value="1"/>
</dbReference>
<dbReference type="PRINTS" id="PR00413">
    <property type="entry name" value="HADHALOGNASE"/>
</dbReference>
<keyword evidence="6" id="KW-1185">Reference proteome</keyword>
<dbReference type="InterPro" id="IPR051400">
    <property type="entry name" value="HAD-like_hydrolase"/>
</dbReference>
<dbReference type="Pfam" id="PF00702">
    <property type="entry name" value="Hydrolase"/>
    <property type="match status" value="1"/>
</dbReference>
<keyword evidence="2 5" id="KW-0378">Hydrolase</keyword>
<dbReference type="SFLD" id="SFLDG01135">
    <property type="entry name" value="C1.5.6:_HAD__Beta-PGM__Phospha"/>
    <property type="match status" value="1"/>
</dbReference>
<evidence type="ECO:0000313" key="6">
    <source>
        <dbReference type="Proteomes" id="UP000326838"/>
    </source>
</evidence>
<evidence type="ECO:0000313" key="5">
    <source>
        <dbReference type="EMBL" id="KAA9131145.1"/>
    </source>
</evidence>
<comment type="caution">
    <text evidence="5">The sequence shown here is derived from an EMBL/GenBank/DDBJ whole genome shotgun (WGS) entry which is preliminary data.</text>
</comment>
<evidence type="ECO:0000256" key="1">
    <source>
        <dbReference type="ARBA" id="ARBA00001946"/>
    </source>
</evidence>
<protein>
    <submittedName>
        <fullName evidence="5">HAD family hydrolase</fullName>
    </submittedName>
</protein>
<accession>A0A5N0T7X1</accession>
<dbReference type="NCBIfam" id="TIGR01662">
    <property type="entry name" value="HAD-SF-IIIA"/>
    <property type="match status" value="1"/>
</dbReference>